<accession>A0A916T660</accession>
<organism evidence="2 3">
    <name type="scientific">Gordonia jinhuaensis</name>
    <dbReference type="NCBI Taxonomy" id="1517702"/>
    <lineage>
        <taxon>Bacteria</taxon>
        <taxon>Bacillati</taxon>
        <taxon>Actinomycetota</taxon>
        <taxon>Actinomycetes</taxon>
        <taxon>Mycobacteriales</taxon>
        <taxon>Gordoniaceae</taxon>
        <taxon>Gordonia</taxon>
    </lineage>
</organism>
<name>A0A916T660_9ACTN</name>
<proteinExistence type="predicted"/>
<feature type="region of interest" description="Disordered" evidence="1">
    <location>
        <begin position="1"/>
        <end position="25"/>
    </location>
</feature>
<dbReference type="EMBL" id="BMGC01000011">
    <property type="protein sequence ID" value="GGB31705.1"/>
    <property type="molecule type" value="Genomic_DNA"/>
</dbReference>
<evidence type="ECO:0000256" key="1">
    <source>
        <dbReference type="SAM" id="MobiDB-lite"/>
    </source>
</evidence>
<reference evidence="2" key="1">
    <citation type="journal article" date="2014" name="Int. J. Syst. Evol. Microbiol.">
        <title>Complete genome sequence of Corynebacterium casei LMG S-19264T (=DSM 44701T), isolated from a smear-ripened cheese.</title>
        <authorList>
            <consortium name="US DOE Joint Genome Institute (JGI-PGF)"/>
            <person name="Walter F."/>
            <person name="Albersmeier A."/>
            <person name="Kalinowski J."/>
            <person name="Ruckert C."/>
        </authorList>
    </citation>
    <scope>NUCLEOTIDE SEQUENCE</scope>
    <source>
        <strain evidence="2">CGMCC 1.12827</strain>
    </source>
</reference>
<dbReference type="Proteomes" id="UP000621454">
    <property type="component" value="Unassembled WGS sequence"/>
</dbReference>
<reference evidence="2" key="2">
    <citation type="submission" date="2020-09" db="EMBL/GenBank/DDBJ databases">
        <authorList>
            <person name="Sun Q."/>
            <person name="Zhou Y."/>
        </authorList>
    </citation>
    <scope>NUCLEOTIDE SEQUENCE</scope>
    <source>
        <strain evidence="2">CGMCC 1.12827</strain>
    </source>
</reference>
<keyword evidence="3" id="KW-1185">Reference proteome</keyword>
<feature type="compositionally biased region" description="Polar residues" evidence="1">
    <location>
        <begin position="13"/>
        <end position="25"/>
    </location>
</feature>
<gene>
    <name evidence="2" type="ORF">GCM10011489_19880</name>
</gene>
<dbReference type="AlphaFoldDB" id="A0A916T660"/>
<evidence type="ECO:0000313" key="2">
    <source>
        <dbReference type="EMBL" id="GGB31705.1"/>
    </source>
</evidence>
<protein>
    <submittedName>
        <fullName evidence="2">Uncharacterized protein</fullName>
    </submittedName>
</protein>
<sequence length="89" mass="9844">MPDLGGPTDETTDSVTTDAYGAHSNQRSIRRIPIMPPAVLRTLPFGTGVVMLRSARPIIATLRPWTARRDAAQLRADRAEIEQLLQRAH</sequence>
<evidence type="ECO:0000313" key="3">
    <source>
        <dbReference type="Proteomes" id="UP000621454"/>
    </source>
</evidence>
<comment type="caution">
    <text evidence="2">The sequence shown here is derived from an EMBL/GenBank/DDBJ whole genome shotgun (WGS) entry which is preliminary data.</text>
</comment>